<evidence type="ECO:0000313" key="3">
    <source>
        <dbReference type="WBParaSite" id="BPAG_0000145001-mRNA-1"/>
    </source>
</evidence>
<reference evidence="3" key="1">
    <citation type="submission" date="2017-02" db="UniProtKB">
        <authorList>
            <consortium name="WormBaseParasite"/>
        </authorList>
    </citation>
    <scope>IDENTIFICATION</scope>
</reference>
<keyword evidence="2" id="KW-1185">Reference proteome</keyword>
<evidence type="ECO:0000313" key="1">
    <source>
        <dbReference type="EMBL" id="VDN82637.1"/>
    </source>
</evidence>
<sequence length="31" mass="3491">MVLCLICNFPHKLVRGMQLLHLFCSTSCLIG</sequence>
<dbReference type="WBParaSite" id="BPAG_0000145001-mRNA-1">
    <property type="protein sequence ID" value="BPAG_0000145001-mRNA-1"/>
    <property type="gene ID" value="BPAG_0000145001"/>
</dbReference>
<dbReference type="EMBL" id="UZAD01000113">
    <property type="protein sequence ID" value="VDN82637.1"/>
    <property type="molecule type" value="Genomic_DNA"/>
</dbReference>
<accession>A0A0N4T047</accession>
<dbReference type="Proteomes" id="UP000278627">
    <property type="component" value="Unassembled WGS sequence"/>
</dbReference>
<name>A0A0N4T047_BRUPA</name>
<reference evidence="1 2" key="2">
    <citation type="submission" date="2018-11" db="EMBL/GenBank/DDBJ databases">
        <authorList>
            <consortium name="Pathogen Informatics"/>
        </authorList>
    </citation>
    <scope>NUCLEOTIDE SEQUENCE [LARGE SCALE GENOMIC DNA]</scope>
</reference>
<protein>
    <submittedName>
        <fullName evidence="3">Transcriptional regulator</fullName>
    </submittedName>
</protein>
<gene>
    <name evidence="1" type="ORF">BPAG_LOCUS1451</name>
</gene>
<evidence type="ECO:0000313" key="2">
    <source>
        <dbReference type="Proteomes" id="UP000278627"/>
    </source>
</evidence>
<organism evidence="3">
    <name type="scientific">Brugia pahangi</name>
    <name type="common">Filarial nematode worm</name>
    <dbReference type="NCBI Taxonomy" id="6280"/>
    <lineage>
        <taxon>Eukaryota</taxon>
        <taxon>Metazoa</taxon>
        <taxon>Ecdysozoa</taxon>
        <taxon>Nematoda</taxon>
        <taxon>Chromadorea</taxon>
        <taxon>Rhabditida</taxon>
        <taxon>Spirurina</taxon>
        <taxon>Spiruromorpha</taxon>
        <taxon>Filarioidea</taxon>
        <taxon>Onchocercidae</taxon>
        <taxon>Brugia</taxon>
    </lineage>
</organism>
<dbReference type="AlphaFoldDB" id="A0A0N4T047"/>
<proteinExistence type="predicted"/>